<dbReference type="AlphaFoldDB" id="A0AAE0W1G3"/>
<dbReference type="Proteomes" id="UP001195483">
    <property type="component" value="Unassembled WGS sequence"/>
</dbReference>
<evidence type="ECO:0000313" key="3">
    <source>
        <dbReference type="Proteomes" id="UP001195483"/>
    </source>
</evidence>
<name>A0AAE0W1G3_9BIVA</name>
<reference evidence="2" key="1">
    <citation type="journal article" date="2021" name="Genome Biol. Evol.">
        <title>A High-Quality Reference Genome for a Parasitic Bivalve with Doubly Uniparental Inheritance (Bivalvia: Unionida).</title>
        <authorList>
            <person name="Smith C.H."/>
        </authorList>
    </citation>
    <scope>NUCLEOTIDE SEQUENCE</scope>
    <source>
        <strain evidence="2">CHS0354</strain>
    </source>
</reference>
<reference evidence="2" key="2">
    <citation type="journal article" date="2021" name="Genome Biol. Evol.">
        <title>Developing a high-quality reference genome for a parasitic bivalve with doubly uniparental inheritance (Bivalvia: Unionida).</title>
        <authorList>
            <person name="Smith C.H."/>
        </authorList>
    </citation>
    <scope>NUCLEOTIDE SEQUENCE</scope>
    <source>
        <strain evidence="2">CHS0354</strain>
        <tissue evidence="2">Mantle</tissue>
    </source>
</reference>
<evidence type="ECO:0000256" key="1">
    <source>
        <dbReference type="SAM" id="SignalP"/>
    </source>
</evidence>
<evidence type="ECO:0008006" key="4">
    <source>
        <dbReference type="Google" id="ProtNLM"/>
    </source>
</evidence>
<keyword evidence="1" id="KW-0732">Signal</keyword>
<feature type="chain" id="PRO_5042012152" description="Secreted protein" evidence="1">
    <location>
        <begin position="21"/>
        <end position="84"/>
    </location>
</feature>
<proteinExistence type="predicted"/>
<feature type="signal peptide" evidence="1">
    <location>
        <begin position="1"/>
        <end position="20"/>
    </location>
</feature>
<comment type="caution">
    <text evidence="2">The sequence shown here is derived from an EMBL/GenBank/DDBJ whole genome shotgun (WGS) entry which is preliminary data.</text>
</comment>
<organism evidence="2 3">
    <name type="scientific">Potamilus streckersoni</name>
    <dbReference type="NCBI Taxonomy" id="2493646"/>
    <lineage>
        <taxon>Eukaryota</taxon>
        <taxon>Metazoa</taxon>
        <taxon>Spiralia</taxon>
        <taxon>Lophotrochozoa</taxon>
        <taxon>Mollusca</taxon>
        <taxon>Bivalvia</taxon>
        <taxon>Autobranchia</taxon>
        <taxon>Heteroconchia</taxon>
        <taxon>Palaeoheterodonta</taxon>
        <taxon>Unionida</taxon>
        <taxon>Unionoidea</taxon>
        <taxon>Unionidae</taxon>
        <taxon>Ambleminae</taxon>
        <taxon>Lampsilini</taxon>
        <taxon>Potamilus</taxon>
    </lineage>
</organism>
<reference evidence="2" key="3">
    <citation type="submission" date="2023-05" db="EMBL/GenBank/DDBJ databases">
        <authorList>
            <person name="Smith C.H."/>
        </authorList>
    </citation>
    <scope>NUCLEOTIDE SEQUENCE</scope>
    <source>
        <strain evidence="2">CHS0354</strain>
        <tissue evidence="2">Mantle</tissue>
    </source>
</reference>
<evidence type="ECO:0000313" key="2">
    <source>
        <dbReference type="EMBL" id="KAK3597629.1"/>
    </source>
</evidence>
<protein>
    <recommendedName>
        <fullName evidence="4">Secreted protein</fullName>
    </recommendedName>
</protein>
<keyword evidence="3" id="KW-1185">Reference proteome</keyword>
<sequence>MYSTIMLHTCFLRCMYGVSADVCYHSILRIGLVEFWLSLSLYTSYQPNIQVSDNFHNPTNSHMLPVLRYPLEQFRAGLVQCAVT</sequence>
<accession>A0AAE0W1G3</accession>
<gene>
    <name evidence="2" type="ORF">CHS0354_030179</name>
</gene>
<dbReference type="EMBL" id="JAEAOA010001797">
    <property type="protein sequence ID" value="KAK3597629.1"/>
    <property type="molecule type" value="Genomic_DNA"/>
</dbReference>